<dbReference type="GO" id="GO:0000160">
    <property type="term" value="P:phosphorelay signal transduction system"/>
    <property type="evidence" value="ECO:0007669"/>
    <property type="project" value="InterPro"/>
</dbReference>
<dbReference type="InterPro" id="IPR011006">
    <property type="entry name" value="CheY-like_superfamily"/>
</dbReference>
<accession>A0A165XCL4</accession>
<evidence type="ECO:0000313" key="7">
    <source>
        <dbReference type="EMBL" id="KZL17573.1"/>
    </source>
</evidence>
<dbReference type="PROSITE" id="PS50110">
    <property type="entry name" value="RESPONSE_REGULATORY"/>
    <property type="match status" value="1"/>
</dbReference>
<evidence type="ECO:0000259" key="6">
    <source>
        <dbReference type="PROSITE" id="PS50110"/>
    </source>
</evidence>
<comment type="caution">
    <text evidence="7">The sequence shown here is derived from an EMBL/GenBank/DDBJ whole genome shotgun (WGS) entry which is preliminary data.</text>
</comment>
<feature type="region of interest" description="Disordered" evidence="5">
    <location>
        <begin position="172"/>
        <end position="229"/>
    </location>
</feature>
<dbReference type="EMBL" id="LMCB01000031">
    <property type="protein sequence ID" value="KZL17573.1"/>
    <property type="molecule type" value="Genomic_DNA"/>
</dbReference>
<gene>
    <name evidence="7" type="primary">cheY_4</name>
    <name evidence="7" type="ORF">PsAD2_03109</name>
</gene>
<sequence length="229" mass="25744">MHHTAFGKDISQLDVVLVEHSKPTQAILRGILSTLKLERVRVYDGPKDALPMLISDPPDIVLSGWEMKPVSGFQLLKLMRSGRVPELINVPLVFITAYGTRALVTRALEAGAHHLLVTPISSSVLKRSLETICKDRRQFLRKQDGAFIIDGAKRRLEHNEAKFAALNKARQYQKEENGGRIDSHPAPARRRRTESAESEPLSLKDLEVGNISPADKFGENPYLRRRVKK</sequence>
<organism evidence="7 8">
    <name type="scientific">Pseudovibrio axinellae</name>
    <dbReference type="NCBI Taxonomy" id="989403"/>
    <lineage>
        <taxon>Bacteria</taxon>
        <taxon>Pseudomonadati</taxon>
        <taxon>Pseudomonadota</taxon>
        <taxon>Alphaproteobacteria</taxon>
        <taxon>Hyphomicrobiales</taxon>
        <taxon>Stappiaceae</taxon>
        <taxon>Pseudovibrio</taxon>
    </lineage>
</organism>
<reference evidence="7 8" key="1">
    <citation type="journal article" date="2016" name="Front. Microbiol.">
        <title>Comparative Genomic Analysis Reveals a Diverse Repertoire of Genes Involved in Prokaryote-Eukaryote Interactions within the Pseudovibrio Genus.</title>
        <authorList>
            <person name="Romano S."/>
            <person name="Fernandez-Guerra A."/>
            <person name="Reen F.J."/>
            <person name="Glockner F.O."/>
            <person name="Crowley S.P."/>
            <person name="O'Sullivan O."/>
            <person name="Cotter P.D."/>
            <person name="Adams C."/>
            <person name="Dobson A.D."/>
            <person name="O'Gara F."/>
        </authorList>
    </citation>
    <scope>NUCLEOTIDE SEQUENCE [LARGE SCALE GENOMIC DNA]</scope>
    <source>
        <strain evidence="7 8">Ad2</strain>
    </source>
</reference>
<dbReference type="Pfam" id="PF00072">
    <property type="entry name" value="Response_reg"/>
    <property type="match status" value="1"/>
</dbReference>
<name>A0A165XCL4_9HYPH</name>
<feature type="compositionally biased region" description="Basic and acidic residues" evidence="5">
    <location>
        <begin position="172"/>
        <end position="183"/>
    </location>
</feature>
<dbReference type="Gene3D" id="3.40.50.2300">
    <property type="match status" value="1"/>
</dbReference>
<dbReference type="InterPro" id="IPR001789">
    <property type="entry name" value="Sig_transdc_resp-reg_receiver"/>
</dbReference>
<proteinExistence type="predicted"/>
<keyword evidence="8" id="KW-1185">Reference proteome</keyword>
<feature type="domain" description="Response regulatory" evidence="6">
    <location>
        <begin position="14"/>
        <end position="133"/>
    </location>
</feature>
<evidence type="ECO:0000313" key="8">
    <source>
        <dbReference type="Proteomes" id="UP000076577"/>
    </source>
</evidence>
<evidence type="ECO:0000256" key="5">
    <source>
        <dbReference type="SAM" id="MobiDB-lite"/>
    </source>
</evidence>
<keyword evidence="2" id="KW-0805">Transcription regulation</keyword>
<keyword evidence="3" id="KW-0804">Transcription</keyword>
<dbReference type="PATRIC" id="fig|989403.3.peg.3329"/>
<dbReference type="OrthoDB" id="8447276at2"/>
<comment type="caution">
    <text evidence="4">Lacks conserved residue(s) required for the propagation of feature annotation.</text>
</comment>
<dbReference type="InterPro" id="IPR050595">
    <property type="entry name" value="Bact_response_regulator"/>
</dbReference>
<evidence type="ECO:0000256" key="1">
    <source>
        <dbReference type="ARBA" id="ARBA00022553"/>
    </source>
</evidence>
<evidence type="ECO:0000256" key="2">
    <source>
        <dbReference type="ARBA" id="ARBA00023015"/>
    </source>
</evidence>
<dbReference type="SUPFAM" id="SSF52172">
    <property type="entry name" value="CheY-like"/>
    <property type="match status" value="1"/>
</dbReference>
<dbReference type="PANTHER" id="PTHR44591:SF3">
    <property type="entry name" value="RESPONSE REGULATORY DOMAIN-CONTAINING PROTEIN"/>
    <property type="match status" value="1"/>
</dbReference>
<dbReference type="SMART" id="SM00448">
    <property type="entry name" value="REC"/>
    <property type="match status" value="1"/>
</dbReference>
<dbReference type="PANTHER" id="PTHR44591">
    <property type="entry name" value="STRESS RESPONSE REGULATOR PROTEIN 1"/>
    <property type="match status" value="1"/>
</dbReference>
<dbReference type="Proteomes" id="UP000076577">
    <property type="component" value="Unassembled WGS sequence"/>
</dbReference>
<dbReference type="STRING" id="989403.SAMN05421798_10841"/>
<evidence type="ECO:0000256" key="4">
    <source>
        <dbReference type="PROSITE-ProRule" id="PRU00169"/>
    </source>
</evidence>
<protein>
    <submittedName>
        <fullName evidence="7">Chemotaxis protein CheY</fullName>
    </submittedName>
</protein>
<keyword evidence="1" id="KW-0597">Phosphoprotein</keyword>
<dbReference type="AlphaFoldDB" id="A0A165XCL4"/>
<evidence type="ECO:0000256" key="3">
    <source>
        <dbReference type="ARBA" id="ARBA00023163"/>
    </source>
</evidence>
<dbReference type="RefSeq" id="WP_068007717.1">
    <property type="nucleotide sequence ID" value="NZ_FOFM01000008.1"/>
</dbReference>